<feature type="transmembrane region" description="Helical" evidence="1">
    <location>
        <begin position="456"/>
        <end position="482"/>
    </location>
</feature>
<dbReference type="PANTHER" id="PTHR32063">
    <property type="match status" value="1"/>
</dbReference>
<dbReference type="GO" id="GO:0005886">
    <property type="term" value="C:plasma membrane"/>
    <property type="evidence" value="ECO:0007669"/>
    <property type="project" value="TreeGrafter"/>
</dbReference>
<dbReference type="KEGG" id="smax:FJR03_06905"/>
<dbReference type="Pfam" id="PF00873">
    <property type="entry name" value="ACR_tran"/>
    <property type="match status" value="1"/>
</dbReference>
<reference evidence="2 3" key="1">
    <citation type="submission" date="2019-06" db="EMBL/GenBank/DDBJ databases">
        <title>Sulfurimonas gotlandica sp. nov., a chemoautotrophic and psychrotolerant epsilonproteobacterium isolated from a pelagic redoxcline, and an emended description of the genus Sulfurimonas.</title>
        <authorList>
            <person name="Wang S."/>
            <person name="Jiang L."/>
            <person name="Shao Z."/>
        </authorList>
    </citation>
    <scope>NUCLEOTIDE SEQUENCE [LARGE SCALE GENOMIC DNA]</scope>
    <source>
        <strain evidence="2 3">B2</strain>
    </source>
</reference>
<dbReference type="SUPFAM" id="SSF82866">
    <property type="entry name" value="Multidrug efflux transporter AcrB transmembrane domain"/>
    <property type="match status" value="2"/>
</dbReference>
<dbReference type="Gene3D" id="3.30.70.1430">
    <property type="entry name" value="Multidrug efflux transporter AcrB pore domain"/>
    <property type="match status" value="2"/>
</dbReference>
<dbReference type="SUPFAM" id="SSF82714">
    <property type="entry name" value="Multidrug efflux transporter AcrB TolC docking domain, DN and DC subdomains"/>
    <property type="match status" value="2"/>
</dbReference>
<dbReference type="Gene3D" id="3.30.70.1440">
    <property type="entry name" value="Multidrug efflux transporter AcrB pore domain"/>
    <property type="match status" value="1"/>
</dbReference>
<accession>A0A7M1AVN8</accession>
<sequence>MIKKIVHVILNRPYFIYSFLALFVFLGINGYFKLDQKLFPNSNRPEIAVVLVQPGSSAKDMAAHIAIPVEKELYTIDYIRKVSSTTIDEVTVVRAEFEYEKDLNDAALDVSNTIDKLKSQLPQDIKEPQIHKISAATAPIITIGISSSTFSMIDLRELIEDDIKSDILKIKGVANVDIFGGYTKELQIILDINKINALHVSTNEIVEIIKANNQDFAIGNIQDQKNRVLLKSTNKADALYKLENLEVKPNIRLKDIAKISFTHNTNNALYRGNSKDSIALAVQRNLDADVVKTIEQVEDELKVLKKRYPELSFEITDTQKTTIVQSNQNMLESLRDAIIMSTIVVFIFLASFRQILVVLLTIPVVYLSTIALMWLFGLEFNIITLTAIILALGLLLDDTVVVVENIQRHYENLHESMEKAVEDGTTEIMFADFSGTLTTMIALFPILFVGDYPQTIFGPLITTLLLALTASYIISITLVPLISKYILKINTPLIIYLEKKFQIVSDAINNAFSGFFTQAVVLALKSRWVFTGYIVLLLALFFVSVKVVMPLVGKELMPAMDTGSIKIKIATTPNISIDKSKEIVVEIEKILKDNGQIISTSASIGSEAGVLSIGSGGGANDILILANYINRFERSNSIWEIEERLKRQISKLEGIKTLEISDAGATAMASIKANIDVTLYGDDFEELYKKAQEYEAAMNRTQGIVTSSLSWHMDMKTYELEIDTLKALNFGISNQQITRSLQSVLRGAVVSTFDKKNKLSLPVRIWVQNDQINSPKKIESLLIQTPLGEIPLNAVAKIKEVYQPNIITREGLSYTIDIFGFRKAQSISRLMENFAEASRDIVLPEGITMKHSGDIEQFNDSSIRIIKSVAIGIVLIFLIMIPLFNSVKIPLMIIFSIPLTVAGASWILLIFDYHSSMSAMVGFILLAGVIVNNAILLIHFASEKLKDGADAQEAMIESIKVRTRPVLMTAISVSVGMVPVAFGWAIGIERLAPLAAVVIGGLIVGTFLTLLFIPLLFILSMKNSKKA</sequence>
<dbReference type="EMBL" id="CP041165">
    <property type="protein sequence ID" value="QOP41485.1"/>
    <property type="molecule type" value="Genomic_DNA"/>
</dbReference>
<keyword evidence="1" id="KW-1133">Transmembrane helix</keyword>
<dbReference type="InterPro" id="IPR001036">
    <property type="entry name" value="Acrflvin-R"/>
</dbReference>
<feature type="transmembrane region" description="Helical" evidence="1">
    <location>
        <begin position="966"/>
        <end position="988"/>
    </location>
</feature>
<dbReference type="Gene3D" id="3.30.70.1320">
    <property type="entry name" value="Multidrug efflux transporter AcrB pore domain like"/>
    <property type="match status" value="1"/>
</dbReference>
<gene>
    <name evidence="2" type="ORF">FJR03_06905</name>
</gene>
<keyword evidence="1" id="KW-0812">Transmembrane</keyword>
<dbReference type="Gene3D" id="3.30.2090.10">
    <property type="entry name" value="Multidrug efflux transporter AcrB TolC docking domain, DN and DC subdomains"/>
    <property type="match status" value="2"/>
</dbReference>
<evidence type="ECO:0000313" key="2">
    <source>
        <dbReference type="EMBL" id="QOP41485.1"/>
    </source>
</evidence>
<dbReference type="GO" id="GO:0042910">
    <property type="term" value="F:xenobiotic transmembrane transporter activity"/>
    <property type="evidence" value="ECO:0007669"/>
    <property type="project" value="TreeGrafter"/>
</dbReference>
<feature type="transmembrane region" description="Helical" evidence="1">
    <location>
        <begin position="337"/>
        <end position="366"/>
    </location>
</feature>
<dbReference type="InterPro" id="IPR027463">
    <property type="entry name" value="AcrB_DN_DC_subdom"/>
</dbReference>
<keyword evidence="3" id="KW-1185">Reference proteome</keyword>
<feature type="transmembrane region" description="Helical" evidence="1">
    <location>
        <begin position="891"/>
        <end position="911"/>
    </location>
</feature>
<dbReference type="Gene3D" id="1.20.1640.10">
    <property type="entry name" value="Multidrug efflux transporter AcrB transmembrane domain"/>
    <property type="match status" value="2"/>
</dbReference>
<organism evidence="2 3">
    <name type="scientific">Sulfurimonas marina</name>
    <dbReference type="NCBI Taxonomy" id="2590551"/>
    <lineage>
        <taxon>Bacteria</taxon>
        <taxon>Pseudomonadati</taxon>
        <taxon>Campylobacterota</taxon>
        <taxon>Epsilonproteobacteria</taxon>
        <taxon>Campylobacterales</taxon>
        <taxon>Sulfurimonadaceae</taxon>
        <taxon>Sulfurimonas</taxon>
    </lineage>
</organism>
<evidence type="ECO:0000256" key="1">
    <source>
        <dbReference type="SAM" id="Phobius"/>
    </source>
</evidence>
<dbReference type="PRINTS" id="PR00702">
    <property type="entry name" value="ACRIFLAVINRP"/>
</dbReference>
<name>A0A7M1AVN8_9BACT</name>
<feature type="transmembrane region" description="Helical" evidence="1">
    <location>
        <begin position="865"/>
        <end position="884"/>
    </location>
</feature>
<dbReference type="AlphaFoldDB" id="A0A7M1AVN8"/>
<protein>
    <submittedName>
        <fullName evidence="2">Efflux RND transporter permease subunit</fullName>
    </submittedName>
</protein>
<dbReference type="RefSeq" id="WP_193112801.1">
    <property type="nucleotide sequence ID" value="NZ_CP041165.1"/>
</dbReference>
<proteinExistence type="predicted"/>
<feature type="transmembrane region" description="Helical" evidence="1">
    <location>
        <begin position="528"/>
        <end position="549"/>
    </location>
</feature>
<feature type="transmembrane region" description="Helical" evidence="1">
    <location>
        <begin position="372"/>
        <end position="396"/>
    </location>
</feature>
<keyword evidence="1" id="KW-0472">Membrane</keyword>
<feature type="transmembrane region" description="Helical" evidence="1">
    <location>
        <begin position="994"/>
        <end position="1019"/>
    </location>
</feature>
<feature type="transmembrane region" description="Helical" evidence="1">
    <location>
        <begin position="917"/>
        <end position="938"/>
    </location>
</feature>
<feature type="transmembrane region" description="Helical" evidence="1">
    <location>
        <begin position="14"/>
        <end position="32"/>
    </location>
</feature>
<dbReference type="Proteomes" id="UP000593910">
    <property type="component" value="Chromosome"/>
</dbReference>
<dbReference type="PANTHER" id="PTHR32063:SF0">
    <property type="entry name" value="SWARMING MOTILITY PROTEIN SWRC"/>
    <property type="match status" value="1"/>
</dbReference>
<feature type="transmembrane region" description="Helical" evidence="1">
    <location>
        <begin position="428"/>
        <end position="450"/>
    </location>
</feature>
<dbReference type="SUPFAM" id="SSF82693">
    <property type="entry name" value="Multidrug efflux transporter AcrB pore domain, PN1, PN2, PC1 and PC2 subdomains"/>
    <property type="match status" value="2"/>
</dbReference>
<evidence type="ECO:0000313" key="3">
    <source>
        <dbReference type="Proteomes" id="UP000593910"/>
    </source>
</evidence>